<dbReference type="Proteomes" id="UP000322940">
    <property type="component" value="Unassembled WGS sequence"/>
</dbReference>
<evidence type="ECO:0000313" key="4">
    <source>
        <dbReference type="Proteomes" id="UP000195772"/>
    </source>
</evidence>
<organism evidence="3 4">
    <name type="scientific">Alistipes onderdonkii</name>
    <dbReference type="NCBI Taxonomy" id="328813"/>
    <lineage>
        <taxon>Bacteria</taxon>
        <taxon>Pseudomonadati</taxon>
        <taxon>Bacteroidota</taxon>
        <taxon>Bacteroidia</taxon>
        <taxon>Bacteroidales</taxon>
        <taxon>Rikenellaceae</taxon>
        <taxon>Alistipes</taxon>
    </lineage>
</organism>
<comment type="caution">
    <text evidence="3">The sequence shown here is derived from an EMBL/GenBank/DDBJ whole genome shotgun (WGS) entry which is preliminary data.</text>
</comment>
<dbReference type="EMBL" id="VVXH01000002">
    <property type="protein sequence ID" value="KAA2380322.1"/>
    <property type="molecule type" value="Genomic_DNA"/>
</dbReference>
<evidence type="ECO:0000313" key="3">
    <source>
        <dbReference type="EMBL" id="OUN03382.1"/>
    </source>
</evidence>
<evidence type="ECO:0008006" key="6">
    <source>
        <dbReference type="Google" id="ProtNLM"/>
    </source>
</evidence>
<reference evidence="4" key="1">
    <citation type="submission" date="2017-04" db="EMBL/GenBank/DDBJ databases">
        <title>Function of individual gut microbiota members based on whole genome sequencing of pure cultures obtained from chicken caecum.</title>
        <authorList>
            <person name="Medvecky M."/>
            <person name="Cejkova D."/>
            <person name="Polansky O."/>
            <person name="Karasova D."/>
            <person name="Kubasova T."/>
            <person name="Cizek A."/>
            <person name="Rychlik I."/>
        </authorList>
    </citation>
    <scope>NUCLEOTIDE SEQUENCE [LARGE SCALE GENOMIC DNA]</scope>
    <source>
        <strain evidence="4">An90</strain>
    </source>
</reference>
<protein>
    <recommendedName>
        <fullName evidence="6">Lipoprotein</fullName>
    </recommendedName>
</protein>
<sequence>MLRRILILTMLFAVVTACSKSDTGKSGHSYALLQKDVPGVYENENSLFIYDNDLYQYAYNTSRHSFRIQNTSQSRYMACMLETAPVVDRYVKVTVETQGISSIPSQELQALVLKISQGKVWLWDETKNTGLIIRLE</sequence>
<reference evidence="2 5" key="3">
    <citation type="journal article" date="2019" name="Nat. Med.">
        <title>A library of human gut bacterial isolates paired with longitudinal multiomics data enables mechanistic microbiome research.</title>
        <authorList>
            <person name="Poyet M."/>
            <person name="Groussin M."/>
            <person name="Gibbons S.M."/>
            <person name="Avila-Pacheco J."/>
            <person name="Jiang X."/>
            <person name="Kearney S.M."/>
            <person name="Perrotta A.R."/>
            <person name="Berdy B."/>
            <person name="Zhao S."/>
            <person name="Lieberman T.D."/>
            <person name="Swanson P.K."/>
            <person name="Smith M."/>
            <person name="Roesemann S."/>
            <person name="Alexander J.E."/>
            <person name="Rich S.A."/>
            <person name="Livny J."/>
            <person name="Vlamakis H."/>
            <person name="Clish C."/>
            <person name="Bullock K."/>
            <person name="Deik A."/>
            <person name="Scott J."/>
            <person name="Pierce K.A."/>
            <person name="Xavier R.J."/>
            <person name="Alm E.J."/>
        </authorList>
    </citation>
    <scope>NUCLEOTIDE SEQUENCE [LARGE SCALE GENOMIC DNA]</scope>
    <source>
        <strain evidence="2 5">BIOML-A266</strain>
    </source>
</reference>
<name>A0A1Y3QUP7_9BACT</name>
<evidence type="ECO:0000313" key="5">
    <source>
        <dbReference type="Proteomes" id="UP000322940"/>
    </source>
</evidence>
<accession>A0A1Y3QUP7</accession>
<dbReference type="EMBL" id="NFHB01000004">
    <property type="protein sequence ID" value="OUN03382.1"/>
    <property type="molecule type" value="Genomic_DNA"/>
</dbReference>
<gene>
    <name evidence="3" type="ORF">B5G41_06740</name>
    <name evidence="2" type="ORF">F2Y10_02420</name>
</gene>
<proteinExistence type="predicted"/>
<feature type="chain" id="PRO_5040575955" description="Lipoprotein" evidence="1">
    <location>
        <begin position="20"/>
        <end position="136"/>
    </location>
</feature>
<evidence type="ECO:0000256" key="1">
    <source>
        <dbReference type="SAM" id="SignalP"/>
    </source>
</evidence>
<feature type="signal peptide" evidence="1">
    <location>
        <begin position="1"/>
        <end position="19"/>
    </location>
</feature>
<keyword evidence="1" id="KW-0732">Signal</keyword>
<dbReference type="PROSITE" id="PS51257">
    <property type="entry name" value="PROKAR_LIPOPROTEIN"/>
    <property type="match status" value="1"/>
</dbReference>
<evidence type="ECO:0000313" key="2">
    <source>
        <dbReference type="EMBL" id="KAA2380322.1"/>
    </source>
</evidence>
<dbReference type="AlphaFoldDB" id="A0A1Y3QUP7"/>
<reference evidence="3" key="2">
    <citation type="journal article" date="2018" name="BMC Genomics">
        <title>Whole genome sequencing and function prediction of 133 gut anaerobes isolated from chicken caecum in pure cultures.</title>
        <authorList>
            <person name="Medvecky M."/>
            <person name="Cejkova D."/>
            <person name="Polansky O."/>
            <person name="Karasova D."/>
            <person name="Kubasova T."/>
            <person name="Cizek A."/>
            <person name="Rychlik I."/>
        </authorList>
    </citation>
    <scope>NUCLEOTIDE SEQUENCE</scope>
    <source>
        <strain evidence="3">An90</strain>
    </source>
</reference>
<dbReference type="Proteomes" id="UP000195772">
    <property type="component" value="Unassembled WGS sequence"/>
</dbReference>
<dbReference type="RefSeq" id="WP_032134931.1">
    <property type="nucleotide sequence ID" value="NZ_AP031440.1"/>
</dbReference>